<dbReference type="EMBL" id="JBHSOW010000040">
    <property type="protein sequence ID" value="MFC5649641.1"/>
    <property type="molecule type" value="Genomic_DNA"/>
</dbReference>
<proteinExistence type="predicted"/>
<evidence type="ECO:0000259" key="1">
    <source>
        <dbReference type="Pfam" id="PF08666"/>
    </source>
</evidence>
<gene>
    <name evidence="2" type="ORF">ACFPYJ_11015</name>
</gene>
<dbReference type="CDD" id="cd11614">
    <property type="entry name" value="SAF_CpaB_FlgA_like"/>
    <property type="match status" value="1"/>
</dbReference>
<name>A0ABW0VV10_9BACL</name>
<protein>
    <submittedName>
        <fullName evidence="2">SAF domain-containing protein</fullName>
    </submittedName>
</protein>
<feature type="domain" description="SAF" evidence="1">
    <location>
        <begin position="40"/>
        <end position="95"/>
    </location>
</feature>
<organism evidence="2 3">
    <name type="scientific">Paenibacillus solisilvae</name>
    <dbReference type="NCBI Taxonomy" id="2486751"/>
    <lineage>
        <taxon>Bacteria</taxon>
        <taxon>Bacillati</taxon>
        <taxon>Bacillota</taxon>
        <taxon>Bacilli</taxon>
        <taxon>Bacillales</taxon>
        <taxon>Paenibacillaceae</taxon>
        <taxon>Paenibacillus</taxon>
    </lineage>
</organism>
<reference evidence="3" key="1">
    <citation type="journal article" date="2019" name="Int. J. Syst. Evol. Microbiol.">
        <title>The Global Catalogue of Microorganisms (GCM) 10K type strain sequencing project: providing services to taxonomists for standard genome sequencing and annotation.</title>
        <authorList>
            <consortium name="The Broad Institute Genomics Platform"/>
            <consortium name="The Broad Institute Genome Sequencing Center for Infectious Disease"/>
            <person name="Wu L."/>
            <person name="Ma J."/>
        </authorList>
    </citation>
    <scope>NUCLEOTIDE SEQUENCE [LARGE SCALE GENOMIC DNA]</scope>
    <source>
        <strain evidence="3">CGMCC 1.3240</strain>
    </source>
</reference>
<dbReference type="Pfam" id="PF08666">
    <property type="entry name" value="SAF"/>
    <property type="match status" value="1"/>
</dbReference>
<dbReference type="InterPro" id="IPR013974">
    <property type="entry name" value="SAF"/>
</dbReference>
<dbReference type="Proteomes" id="UP001596047">
    <property type="component" value="Unassembled WGS sequence"/>
</dbReference>
<evidence type="ECO:0000313" key="3">
    <source>
        <dbReference type="Proteomes" id="UP001596047"/>
    </source>
</evidence>
<accession>A0ABW0VV10</accession>
<evidence type="ECO:0000313" key="2">
    <source>
        <dbReference type="EMBL" id="MFC5649641.1"/>
    </source>
</evidence>
<sequence>MNRKRNLLISLTAAVLSGLLVYGIYMLQLRQVKFQETVSVVVPKQFVQAGERLTSDMLSLKQISKASYVPDMLQDAREADGMEAVMPLGSDEPLLKWKVDKFRLLPSRTQSTFQIPRDYVLSVSNGIRAGDKVMLYVSGETVESTRLFEEAVTVASVKSSGNVEIDDTDNPNLMSLANGDKEKMYVSRRDANGMIDYINLNLSEAQWLELDSLCKSGKSRIVIAYSSQSLDIGQASGETEVNP</sequence>
<keyword evidence="3" id="KW-1185">Reference proteome</keyword>
<comment type="caution">
    <text evidence="2">The sequence shown here is derived from an EMBL/GenBank/DDBJ whole genome shotgun (WGS) entry which is preliminary data.</text>
</comment>
<dbReference type="RefSeq" id="WP_379188175.1">
    <property type="nucleotide sequence ID" value="NZ_JBHSOW010000040.1"/>
</dbReference>